<sequence length="618" mass="68794">MIANKNGTPTNKNHSLEETGSELREKIWLDAWYDPLANITASSSCMTFCDVNGDGDHKFVVASSSANPLINGGSTGLPINKMRVYKGTQVVNESVILEEPVAVCSYYSDLKMPRKSIIAVGCGSFVFLYRNLQPFFKFTIPPIVIDPDELAIWAKLGSGKYDEKTGYDELFKLRDLNKQLSIRSYELLSLTEREEIKNLINQRKNTPLNTQNILTCMTVLKKDKDEVDAIGCLVLGTESKAVMILDPSGSSVLKKFQLQNVPVFMVTHGAYDNDYRVIIACRNGSIYTLKGDDISGVVIELDSQPCGMLRIEKSIVVGTMNCVLHYYHTRGKKQYSVYLPSNIKNMELLDMKAQRNVKCVIAFLENNELRIYNGKTLIHTIATVDQVVGMCFGIYGTEPNVLALSYRNGGVEFKMVSRVAKLENTGKGGPPPEQEIPLKLPTRTKIYMEQTEREKEHATDMHRVFQKELCKLRLTTARAYVKILTDGQGPVSQSNHMTGGSIRLNATVSGLGPLFKIRMTITNTGQKAITRIPVVFIYNQQIYLMKQSIIEIPALIPQVQYKMGYDVLQIDETAGSDSIRILLCTPQSAIPVITAVVNMPLTDALVGSVPQTAMGQQR</sequence>
<dbReference type="GO" id="GO:0005119">
    <property type="term" value="F:smoothened binding"/>
    <property type="evidence" value="ECO:0007669"/>
    <property type="project" value="TreeGrafter"/>
</dbReference>
<proteinExistence type="predicted"/>
<evidence type="ECO:0000313" key="4">
    <source>
        <dbReference type="Proteomes" id="UP001431209"/>
    </source>
</evidence>
<dbReference type="AlphaFoldDB" id="A0AAW2YTU9"/>
<reference evidence="3 4" key="1">
    <citation type="submission" date="2024-03" db="EMBL/GenBank/DDBJ databases">
        <title>The Acrasis kona genome and developmental transcriptomes reveal deep origins of eukaryotic multicellular pathways.</title>
        <authorList>
            <person name="Sheikh S."/>
            <person name="Fu C.-J."/>
            <person name="Brown M.W."/>
            <person name="Baldauf S.L."/>
        </authorList>
    </citation>
    <scope>NUCLEOTIDE SEQUENCE [LARGE SCALE GENOMIC DNA]</scope>
    <source>
        <strain evidence="3 4">ATCC MYA-3509</strain>
    </source>
</reference>
<dbReference type="GO" id="GO:0005815">
    <property type="term" value="C:microtubule organizing center"/>
    <property type="evidence" value="ECO:0007669"/>
    <property type="project" value="TreeGrafter"/>
</dbReference>
<dbReference type="GO" id="GO:0061512">
    <property type="term" value="P:protein localization to cilium"/>
    <property type="evidence" value="ECO:0007669"/>
    <property type="project" value="TreeGrafter"/>
</dbReference>
<dbReference type="GO" id="GO:0005930">
    <property type="term" value="C:axoneme"/>
    <property type="evidence" value="ECO:0007669"/>
    <property type="project" value="TreeGrafter"/>
</dbReference>
<evidence type="ECO:0000313" key="3">
    <source>
        <dbReference type="EMBL" id="KAL0480842.1"/>
    </source>
</evidence>
<dbReference type="Proteomes" id="UP001431209">
    <property type="component" value="Unassembled WGS sequence"/>
</dbReference>
<comment type="caution">
    <text evidence="3">The sequence shown here is derived from an EMBL/GenBank/DDBJ whole genome shotgun (WGS) entry which is preliminary data.</text>
</comment>
<dbReference type="Pfam" id="PF23304">
    <property type="entry name" value="GAE_BBS1"/>
    <property type="match status" value="1"/>
</dbReference>
<protein>
    <submittedName>
        <fullName evidence="3">BBS1</fullName>
    </submittedName>
</protein>
<evidence type="ECO:0000259" key="2">
    <source>
        <dbReference type="Pfam" id="PF23304"/>
    </source>
</evidence>
<dbReference type="GO" id="GO:0005113">
    <property type="term" value="F:patched binding"/>
    <property type="evidence" value="ECO:0007669"/>
    <property type="project" value="TreeGrafter"/>
</dbReference>
<dbReference type="Pfam" id="PF14779">
    <property type="entry name" value="BBS1"/>
    <property type="match status" value="1"/>
</dbReference>
<evidence type="ECO:0000259" key="1">
    <source>
        <dbReference type="Pfam" id="PF14779"/>
    </source>
</evidence>
<organism evidence="3 4">
    <name type="scientific">Acrasis kona</name>
    <dbReference type="NCBI Taxonomy" id="1008807"/>
    <lineage>
        <taxon>Eukaryota</taxon>
        <taxon>Discoba</taxon>
        <taxon>Heterolobosea</taxon>
        <taxon>Tetramitia</taxon>
        <taxon>Eutetramitia</taxon>
        <taxon>Acrasidae</taxon>
        <taxon>Acrasis</taxon>
    </lineage>
</organism>
<dbReference type="GO" id="GO:1905515">
    <property type="term" value="P:non-motile cilium assembly"/>
    <property type="evidence" value="ECO:0007669"/>
    <property type="project" value="InterPro"/>
</dbReference>
<name>A0AAW2YTU9_9EUKA</name>
<dbReference type="SUPFAM" id="SSF50978">
    <property type="entry name" value="WD40 repeat-like"/>
    <property type="match status" value="1"/>
</dbReference>
<feature type="domain" description="Bardet-Biedl syndrome 1 protein GAE" evidence="2">
    <location>
        <begin position="502"/>
        <end position="602"/>
    </location>
</feature>
<dbReference type="InterPro" id="IPR032728">
    <property type="entry name" value="BBS1_N"/>
</dbReference>
<dbReference type="InterPro" id="IPR028784">
    <property type="entry name" value="BBS1"/>
</dbReference>
<gene>
    <name evidence="3" type="ORF">AKO1_007035</name>
</gene>
<dbReference type="PANTHER" id="PTHR20870">
    <property type="entry name" value="BARDET-BIEDL SYNDROME 1 PROTEIN"/>
    <property type="match status" value="1"/>
</dbReference>
<dbReference type="InterPro" id="IPR036322">
    <property type="entry name" value="WD40_repeat_dom_sf"/>
</dbReference>
<dbReference type="PANTHER" id="PTHR20870:SF0">
    <property type="entry name" value="BARDET-BIEDL SYNDROME 1 PROTEIN"/>
    <property type="match status" value="1"/>
</dbReference>
<keyword evidence="4" id="KW-1185">Reference proteome</keyword>
<accession>A0AAW2YTU9</accession>
<dbReference type="GO" id="GO:0034464">
    <property type="term" value="C:BBSome"/>
    <property type="evidence" value="ECO:0007669"/>
    <property type="project" value="InterPro"/>
</dbReference>
<dbReference type="InterPro" id="IPR056419">
    <property type="entry name" value="GAE_BBS1"/>
</dbReference>
<dbReference type="EMBL" id="JAOPGA020000697">
    <property type="protein sequence ID" value="KAL0480842.1"/>
    <property type="molecule type" value="Genomic_DNA"/>
</dbReference>
<feature type="domain" description="Bardet-Biedl syndrome 1 N-terminal" evidence="1">
    <location>
        <begin position="28"/>
        <end position="290"/>
    </location>
</feature>